<dbReference type="InterPro" id="IPR011009">
    <property type="entry name" value="Kinase-like_dom_sf"/>
</dbReference>
<feature type="coiled-coil region" evidence="1">
    <location>
        <begin position="120"/>
        <end position="169"/>
    </location>
</feature>
<dbReference type="InterPro" id="IPR050235">
    <property type="entry name" value="CK1_Ser-Thr_kinase"/>
</dbReference>
<evidence type="ECO:0000313" key="2">
    <source>
        <dbReference type="EMBL" id="KAA6378028.1"/>
    </source>
</evidence>
<reference evidence="2 3" key="1">
    <citation type="submission" date="2019-03" db="EMBL/GenBank/DDBJ databases">
        <title>Single cell metagenomics reveals metabolic interactions within the superorganism composed of flagellate Streblomastix strix and complex community of Bacteroidetes bacteria on its surface.</title>
        <authorList>
            <person name="Treitli S.C."/>
            <person name="Kolisko M."/>
            <person name="Husnik F."/>
            <person name="Keeling P."/>
            <person name="Hampl V."/>
        </authorList>
    </citation>
    <scope>NUCLEOTIDE SEQUENCE [LARGE SCALE GENOMIC DNA]</scope>
    <source>
        <strain evidence="2">ST1C</strain>
    </source>
</reference>
<dbReference type="SUPFAM" id="SSF56112">
    <property type="entry name" value="Protein kinase-like (PK-like)"/>
    <property type="match status" value="1"/>
</dbReference>
<comment type="caution">
    <text evidence="2">The sequence shown here is derived from an EMBL/GenBank/DDBJ whole genome shotgun (WGS) entry which is preliminary data.</text>
</comment>
<protein>
    <recommendedName>
        <fullName evidence="4">Protein kinase domain-containing protein</fullName>
    </recommendedName>
</protein>
<proteinExistence type="predicted"/>
<dbReference type="Proteomes" id="UP000324800">
    <property type="component" value="Unassembled WGS sequence"/>
</dbReference>
<evidence type="ECO:0008006" key="4">
    <source>
        <dbReference type="Google" id="ProtNLM"/>
    </source>
</evidence>
<dbReference type="AlphaFoldDB" id="A0A5J4V5M2"/>
<accession>A0A5J4V5M2</accession>
<keyword evidence="1" id="KW-0175">Coiled coil</keyword>
<dbReference type="PANTHER" id="PTHR11909">
    <property type="entry name" value="CASEIN KINASE-RELATED"/>
    <property type="match status" value="1"/>
</dbReference>
<organism evidence="2 3">
    <name type="scientific">Streblomastix strix</name>
    <dbReference type="NCBI Taxonomy" id="222440"/>
    <lineage>
        <taxon>Eukaryota</taxon>
        <taxon>Metamonada</taxon>
        <taxon>Preaxostyla</taxon>
        <taxon>Oxymonadida</taxon>
        <taxon>Streblomastigidae</taxon>
        <taxon>Streblomastix</taxon>
    </lineage>
</organism>
<feature type="non-terminal residue" evidence="2">
    <location>
        <position position="1"/>
    </location>
</feature>
<name>A0A5J4V5M2_9EUKA</name>
<dbReference type="EMBL" id="SNRW01009422">
    <property type="protein sequence ID" value="KAA6378028.1"/>
    <property type="molecule type" value="Genomic_DNA"/>
</dbReference>
<gene>
    <name evidence="2" type="ORF">EZS28_026445</name>
</gene>
<sequence length="363" mass="42337">AHNSVELGRNDDLMSLLYILVEFFNGMLPWSGIDDIDKIKASKQSYQGVKLLKHLPKQFLEFESYVLSLDYTSDPDYAYLTSLLEQAAVDNGIELNSPFEWEQEMNNERDRIIKHHAKRQLSINKTVEGLENQKKNIEKEWNEDSAKKIEQLDKEINEQKQSIDSFQQLQTKMNYVNIIHRLEKKYDQVYKLELQKDQNQSILKQGSMNDADVQRTKQHIRPVKSLHCYDQLPEDHQKVSASNRSIISPFRRHSYQNSNSEEHSFQTSARRLSIQSQSPIRGQSPIHGLPPVSVQSNTVQEFISVLDALTGIKSDTNFNPFEVSNQTEYQSSYRQGNFVEQFVEEMKTNYNAVEQQPWIIQEF</sequence>
<evidence type="ECO:0000256" key="1">
    <source>
        <dbReference type="SAM" id="Coils"/>
    </source>
</evidence>
<dbReference type="Gene3D" id="1.10.510.10">
    <property type="entry name" value="Transferase(Phosphotransferase) domain 1"/>
    <property type="match status" value="1"/>
</dbReference>
<evidence type="ECO:0000313" key="3">
    <source>
        <dbReference type="Proteomes" id="UP000324800"/>
    </source>
</evidence>